<dbReference type="PANTHER" id="PTHR43630:SF1">
    <property type="entry name" value="POLY-BETA-1,6-N-ACETYL-D-GLUCOSAMINE SYNTHASE"/>
    <property type="match status" value="1"/>
</dbReference>
<dbReference type="InterPro" id="IPR001173">
    <property type="entry name" value="Glyco_trans_2-like"/>
</dbReference>
<keyword evidence="2" id="KW-0328">Glycosyltransferase</keyword>
<feature type="domain" description="Glycosyltransferase 2-like" evidence="4">
    <location>
        <begin position="4"/>
        <end position="125"/>
    </location>
</feature>
<sequence>MKVSVVIPVYNEEKYIERCLESLQNQQEKADEIIIVNNNSTDKTYDLAKKYPVTIIREPIQGITFARNRGFNTARGDIIARSDADTIIPSDWIKKIKANFQKNKIDALGGTCIFYDFPLQTTLLADTYLDFMKLVQKGKDTLSGFNFALTKKIWQKVKNSVCLDNTKVHEDIDLAIHIIQAGGKIMIDKSLVVKISSRRIKNNPWSFFIEYPIRTIKTLALHTSSPLRSM</sequence>
<dbReference type="Pfam" id="PF00535">
    <property type="entry name" value="Glycos_transf_2"/>
    <property type="match status" value="1"/>
</dbReference>
<evidence type="ECO:0000256" key="3">
    <source>
        <dbReference type="ARBA" id="ARBA00022679"/>
    </source>
</evidence>
<dbReference type="InterPro" id="IPR029044">
    <property type="entry name" value="Nucleotide-diphossugar_trans"/>
</dbReference>
<evidence type="ECO:0000256" key="1">
    <source>
        <dbReference type="ARBA" id="ARBA00006739"/>
    </source>
</evidence>
<evidence type="ECO:0000256" key="2">
    <source>
        <dbReference type="ARBA" id="ARBA00022676"/>
    </source>
</evidence>
<dbReference type="AlphaFoldDB" id="A0A2M8GMP3"/>
<accession>A0A2M8GMP3</accession>
<gene>
    <name evidence="5" type="ORF">CO007_02645</name>
</gene>
<organism evidence="5 6">
    <name type="scientific">Candidatus Roizmanbacteria bacterium CG_4_8_14_3_um_filter_36_10</name>
    <dbReference type="NCBI Taxonomy" id="1974834"/>
    <lineage>
        <taxon>Bacteria</taxon>
        <taxon>Candidatus Roizmaniibacteriota</taxon>
    </lineage>
</organism>
<dbReference type="Proteomes" id="UP000229370">
    <property type="component" value="Unassembled WGS sequence"/>
</dbReference>
<name>A0A2M8GMP3_9BACT</name>
<dbReference type="Gene3D" id="3.90.550.10">
    <property type="entry name" value="Spore Coat Polysaccharide Biosynthesis Protein SpsA, Chain A"/>
    <property type="match status" value="1"/>
</dbReference>
<comment type="similarity">
    <text evidence="1">Belongs to the glycosyltransferase 2 family.</text>
</comment>
<dbReference type="GO" id="GO:0016757">
    <property type="term" value="F:glycosyltransferase activity"/>
    <property type="evidence" value="ECO:0007669"/>
    <property type="project" value="UniProtKB-KW"/>
</dbReference>
<reference evidence="6" key="1">
    <citation type="submission" date="2017-09" db="EMBL/GenBank/DDBJ databases">
        <title>Depth-based differentiation of microbial function through sediment-hosted aquifers and enrichment of novel symbionts in the deep terrestrial subsurface.</title>
        <authorList>
            <person name="Probst A.J."/>
            <person name="Ladd B."/>
            <person name="Jarett J.K."/>
            <person name="Geller-Mcgrath D.E."/>
            <person name="Sieber C.M.K."/>
            <person name="Emerson J.B."/>
            <person name="Anantharaman K."/>
            <person name="Thomas B.C."/>
            <person name="Malmstrom R."/>
            <person name="Stieglmeier M."/>
            <person name="Klingl A."/>
            <person name="Woyke T."/>
            <person name="Ryan C.M."/>
            <person name="Banfield J.F."/>
        </authorList>
    </citation>
    <scope>NUCLEOTIDE SEQUENCE [LARGE SCALE GENOMIC DNA]</scope>
</reference>
<protein>
    <submittedName>
        <fullName evidence="5">Glycosyltransferase family 2 protein</fullName>
    </submittedName>
</protein>
<dbReference type="EMBL" id="PFQK01000048">
    <property type="protein sequence ID" value="PJC81816.1"/>
    <property type="molecule type" value="Genomic_DNA"/>
</dbReference>
<comment type="caution">
    <text evidence="5">The sequence shown here is derived from an EMBL/GenBank/DDBJ whole genome shotgun (WGS) entry which is preliminary data.</text>
</comment>
<evidence type="ECO:0000259" key="4">
    <source>
        <dbReference type="Pfam" id="PF00535"/>
    </source>
</evidence>
<evidence type="ECO:0000313" key="5">
    <source>
        <dbReference type="EMBL" id="PJC81816.1"/>
    </source>
</evidence>
<dbReference type="PANTHER" id="PTHR43630">
    <property type="entry name" value="POLY-BETA-1,6-N-ACETYL-D-GLUCOSAMINE SYNTHASE"/>
    <property type="match status" value="1"/>
</dbReference>
<evidence type="ECO:0000313" key="6">
    <source>
        <dbReference type="Proteomes" id="UP000229370"/>
    </source>
</evidence>
<proteinExistence type="inferred from homology"/>
<dbReference type="SUPFAM" id="SSF53448">
    <property type="entry name" value="Nucleotide-diphospho-sugar transferases"/>
    <property type="match status" value="1"/>
</dbReference>
<keyword evidence="3 5" id="KW-0808">Transferase</keyword>